<evidence type="ECO:0000313" key="2">
    <source>
        <dbReference type="Proteomes" id="UP000266841"/>
    </source>
</evidence>
<reference evidence="1 2" key="1">
    <citation type="journal article" date="2012" name="Genome Biol.">
        <title>Genome and low-iron response of an oceanic diatom adapted to chronic iron limitation.</title>
        <authorList>
            <person name="Lommer M."/>
            <person name="Specht M."/>
            <person name="Roy A.S."/>
            <person name="Kraemer L."/>
            <person name="Andreson R."/>
            <person name="Gutowska M.A."/>
            <person name="Wolf J."/>
            <person name="Bergner S.V."/>
            <person name="Schilhabel M.B."/>
            <person name="Klostermeier U.C."/>
            <person name="Beiko R.G."/>
            <person name="Rosenstiel P."/>
            <person name="Hippler M."/>
            <person name="Laroche J."/>
        </authorList>
    </citation>
    <scope>NUCLEOTIDE SEQUENCE [LARGE SCALE GENOMIC DNA]</scope>
    <source>
        <strain evidence="1 2">CCMP1005</strain>
    </source>
</reference>
<name>K0SDI7_THAOC</name>
<organism evidence="1 2">
    <name type="scientific">Thalassiosira oceanica</name>
    <name type="common">Marine diatom</name>
    <dbReference type="NCBI Taxonomy" id="159749"/>
    <lineage>
        <taxon>Eukaryota</taxon>
        <taxon>Sar</taxon>
        <taxon>Stramenopiles</taxon>
        <taxon>Ochrophyta</taxon>
        <taxon>Bacillariophyta</taxon>
        <taxon>Coscinodiscophyceae</taxon>
        <taxon>Thalassiosirophycidae</taxon>
        <taxon>Thalassiosirales</taxon>
        <taxon>Thalassiosiraceae</taxon>
        <taxon>Thalassiosira</taxon>
    </lineage>
</organism>
<comment type="caution">
    <text evidence="1">The sequence shown here is derived from an EMBL/GenBank/DDBJ whole genome shotgun (WGS) entry which is preliminary data.</text>
</comment>
<sequence length="117" mass="12727">NGTVDMVSTKVCSRDVFVVLEVVKWTRLLGGGSSSKMDCWAATKLSKRASWEILGQILTEDGRAGEGFLARRRLSEESNAAPSSSKAWQQCKTTHAIQDFTIRQTVLIGLGLVQPSA</sequence>
<dbReference type="AlphaFoldDB" id="K0SDI7"/>
<dbReference type="EMBL" id="AGNL01030854">
    <property type="protein sequence ID" value="EJK56677.1"/>
    <property type="molecule type" value="Genomic_DNA"/>
</dbReference>
<protein>
    <submittedName>
        <fullName evidence="1">Uncharacterized protein</fullName>
    </submittedName>
</protein>
<accession>K0SDI7</accession>
<gene>
    <name evidence="1" type="ORF">THAOC_23393</name>
</gene>
<proteinExistence type="predicted"/>
<feature type="non-terminal residue" evidence="1">
    <location>
        <position position="1"/>
    </location>
</feature>
<evidence type="ECO:0000313" key="1">
    <source>
        <dbReference type="EMBL" id="EJK56677.1"/>
    </source>
</evidence>
<dbReference type="Proteomes" id="UP000266841">
    <property type="component" value="Unassembled WGS sequence"/>
</dbReference>
<keyword evidence="2" id="KW-1185">Reference proteome</keyword>